<dbReference type="OrthoDB" id="8015863at2759"/>
<evidence type="ECO:0000313" key="1">
    <source>
        <dbReference type="EMBL" id="RWR99845.1"/>
    </source>
</evidence>
<dbReference type="AlphaFoldDB" id="A0A443QA03"/>
<dbReference type="SUPFAM" id="SSF53098">
    <property type="entry name" value="Ribonuclease H-like"/>
    <property type="match status" value="1"/>
</dbReference>
<gene>
    <name evidence="1" type="ORF">B4U80_08088</name>
</gene>
<dbReference type="InterPro" id="IPR012337">
    <property type="entry name" value="RNaseH-like_sf"/>
</dbReference>
<feature type="non-terminal residue" evidence="1">
    <location>
        <position position="103"/>
    </location>
</feature>
<dbReference type="Gene3D" id="3.30.420.10">
    <property type="entry name" value="Ribonuclease H-like superfamily/Ribonuclease H"/>
    <property type="match status" value="1"/>
</dbReference>
<sequence length="103" mass="12166">MFFTSHGDVIKCSVVERFNRTLQSKIFKYFTANGTRRYIDVLQDLVNAFNNTYHRTIKMKPIQVTASNQTHSASKRSLIKYSPKLIQQNTIVRRKYERTTFDI</sequence>
<reference evidence="1 2" key="1">
    <citation type="journal article" date="2018" name="Gigascience">
        <title>Genomes of trombidid mites reveal novel predicted allergens and laterally-transferred genes associated with secondary metabolism.</title>
        <authorList>
            <person name="Dong X."/>
            <person name="Chaisiri K."/>
            <person name="Xia D."/>
            <person name="Armstrong S.D."/>
            <person name="Fang Y."/>
            <person name="Donnelly M.J."/>
            <person name="Kadowaki T."/>
            <person name="McGarry J.W."/>
            <person name="Darby A.C."/>
            <person name="Makepeace B.L."/>
        </authorList>
    </citation>
    <scope>NUCLEOTIDE SEQUENCE [LARGE SCALE GENOMIC DNA]</scope>
    <source>
        <strain evidence="1">UoL-UT</strain>
    </source>
</reference>
<dbReference type="STRING" id="299467.A0A443QA03"/>
<organism evidence="1 2">
    <name type="scientific">Leptotrombidium deliense</name>
    <dbReference type="NCBI Taxonomy" id="299467"/>
    <lineage>
        <taxon>Eukaryota</taxon>
        <taxon>Metazoa</taxon>
        <taxon>Ecdysozoa</taxon>
        <taxon>Arthropoda</taxon>
        <taxon>Chelicerata</taxon>
        <taxon>Arachnida</taxon>
        <taxon>Acari</taxon>
        <taxon>Acariformes</taxon>
        <taxon>Trombidiformes</taxon>
        <taxon>Prostigmata</taxon>
        <taxon>Anystina</taxon>
        <taxon>Parasitengona</taxon>
        <taxon>Trombiculoidea</taxon>
        <taxon>Trombiculidae</taxon>
        <taxon>Leptotrombidium</taxon>
    </lineage>
</organism>
<dbReference type="EMBL" id="NCKV01061893">
    <property type="protein sequence ID" value="RWR99845.1"/>
    <property type="molecule type" value="Genomic_DNA"/>
</dbReference>
<protein>
    <submittedName>
        <fullName evidence="1">HASI-like protein</fullName>
    </submittedName>
</protein>
<dbReference type="InterPro" id="IPR036397">
    <property type="entry name" value="RNaseH_sf"/>
</dbReference>
<dbReference type="GO" id="GO:0003676">
    <property type="term" value="F:nucleic acid binding"/>
    <property type="evidence" value="ECO:0007669"/>
    <property type="project" value="InterPro"/>
</dbReference>
<keyword evidence="2" id="KW-1185">Reference proteome</keyword>
<dbReference type="PANTHER" id="PTHR46585:SF1">
    <property type="entry name" value="CHROMO DOMAIN-CONTAINING PROTEIN"/>
    <property type="match status" value="1"/>
</dbReference>
<dbReference type="PANTHER" id="PTHR46585">
    <property type="entry name" value="INTEGRASE CORE DOMAIN CONTAINING PROTEIN"/>
    <property type="match status" value="1"/>
</dbReference>
<comment type="caution">
    <text evidence="1">The sequence shown here is derived from an EMBL/GenBank/DDBJ whole genome shotgun (WGS) entry which is preliminary data.</text>
</comment>
<name>A0A443QA03_9ACAR</name>
<accession>A0A443QA03</accession>
<evidence type="ECO:0000313" key="2">
    <source>
        <dbReference type="Proteomes" id="UP000288716"/>
    </source>
</evidence>
<dbReference type="Proteomes" id="UP000288716">
    <property type="component" value="Unassembled WGS sequence"/>
</dbReference>
<dbReference type="VEuPathDB" id="VectorBase:LDEU014526"/>
<proteinExistence type="predicted"/>